<evidence type="ECO:0000256" key="3">
    <source>
        <dbReference type="ARBA" id="ARBA00022475"/>
    </source>
</evidence>
<comment type="subcellular location">
    <subcellularLocation>
        <location evidence="1">Cell inner membrane</location>
        <topology evidence="1">Multi-pass membrane protein</topology>
    </subcellularLocation>
    <subcellularLocation>
        <location evidence="8">Cell membrane</location>
        <topology evidence="8">Multi-pass membrane protein</topology>
    </subcellularLocation>
</comment>
<dbReference type="SUPFAM" id="SSF161098">
    <property type="entry name" value="MetI-like"/>
    <property type="match status" value="1"/>
</dbReference>
<dbReference type="InterPro" id="IPR000515">
    <property type="entry name" value="MetI-like"/>
</dbReference>
<evidence type="ECO:0000256" key="5">
    <source>
        <dbReference type="ARBA" id="ARBA00022692"/>
    </source>
</evidence>
<organism evidence="10 11">
    <name type="scientific">Cryobacterium glaciale</name>
    <dbReference type="NCBI Taxonomy" id="1259145"/>
    <lineage>
        <taxon>Bacteria</taxon>
        <taxon>Bacillati</taxon>
        <taxon>Actinomycetota</taxon>
        <taxon>Actinomycetes</taxon>
        <taxon>Micrococcales</taxon>
        <taxon>Microbacteriaceae</taxon>
        <taxon>Cryobacterium</taxon>
    </lineage>
</organism>
<dbReference type="GO" id="GO:0055085">
    <property type="term" value="P:transmembrane transport"/>
    <property type="evidence" value="ECO:0007669"/>
    <property type="project" value="InterPro"/>
</dbReference>
<dbReference type="EMBL" id="SOEY01000034">
    <property type="protein sequence ID" value="TFB68205.1"/>
    <property type="molecule type" value="Genomic_DNA"/>
</dbReference>
<feature type="transmembrane region" description="Helical" evidence="8">
    <location>
        <begin position="165"/>
        <end position="188"/>
    </location>
</feature>
<dbReference type="RefSeq" id="WP_134504685.1">
    <property type="nucleotide sequence ID" value="NZ_SOEY01000034.1"/>
</dbReference>
<keyword evidence="11" id="KW-1185">Reference proteome</keyword>
<comment type="caution">
    <text evidence="10">The sequence shown here is derived from an EMBL/GenBank/DDBJ whole genome shotgun (WGS) entry which is preliminary data.</text>
</comment>
<keyword evidence="7 8" id="KW-0472">Membrane</keyword>
<dbReference type="PROSITE" id="PS50928">
    <property type="entry name" value="ABC_TM1"/>
    <property type="match status" value="1"/>
</dbReference>
<keyword evidence="2 8" id="KW-0813">Transport</keyword>
<feature type="transmembrane region" description="Helical" evidence="8">
    <location>
        <begin position="41"/>
        <end position="63"/>
    </location>
</feature>
<protein>
    <submittedName>
        <fullName evidence="10">ABC transporter permease subunit</fullName>
    </submittedName>
</protein>
<feature type="transmembrane region" description="Helical" evidence="8">
    <location>
        <begin position="96"/>
        <end position="120"/>
    </location>
</feature>
<dbReference type="PANTHER" id="PTHR43357">
    <property type="entry name" value="INNER MEMBRANE ABC TRANSPORTER PERMEASE PROTEIN YDCV"/>
    <property type="match status" value="1"/>
</dbReference>
<dbReference type="Pfam" id="PF00528">
    <property type="entry name" value="BPD_transp_1"/>
    <property type="match status" value="1"/>
</dbReference>
<reference evidence="10 11" key="1">
    <citation type="submission" date="2019-03" db="EMBL/GenBank/DDBJ databases">
        <title>Genomics of glacier-inhabiting Cryobacterium strains.</title>
        <authorList>
            <person name="Liu Q."/>
            <person name="Xin Y.-H."/>
        </authorList>
    </citation>
    <scope>NUCLEOTIDE SEQUENCE [LARGE SCALE GENOMIC DNA]</scope>
    <source>
        <strain evidence="10 11">HLT2-23</strain>
    </source>
</reference>
<dbReference type="InterPro" id="IPR035906">
    <property type="entry name" value="MetI-like_sf"/>
</dbReference>
<dbReference type="AlphaFoldDB" id="A0A4V3I7F8"/>
<evidence type="ECO:0000313" key="10">
    <source>
        <dbReference type="EMBL" id="TFB68205.1"/>
    </source>
</evidence>
<evidence type="ECO:0000256" key="7">
    <source>
        <dbReference type="ARBA" id="ARBA00023136"/>
    </source>
</evidence>
<dbReference type="GO" id="GO:0005886">
    <property type="term" value="C:plasma membrane"/>
    <property type="evidence" value="ECO:0007669"/>
    <property type="project" value="UniProtKB-SubCell"/>
</dbReference>
<evidence type="ECO:0000259" key="9">
    <source>
        <dbReference type="PROSITE" id="PS50928"/>
    </source>
</evidence>
<evidence type="ECO:0000256" key="4">
    <source>
        <dbReference type="ARBA" id="ARBA00022519"/>
    </source>
</evidence>
<dbReference type="Gene3D" id="1.10.3720.10">
    <property type="entry name" value="MetI-like"/>
    <property type="match status" value="1"/>
</dbReference>
<proteinExistence type="inferred from homology"/>
<gene>
    <name evidence="10" type="ORF">E3O06_17065</name>
</gene>
<evidence type="ECO:0000256" key="2">
    <source>
        <dbReference type="ARBA" id="ARBA00022448"/>
    </source>
</evidence>
<feature type="domain" description="ABC transmembrane type-1" evidence="9">
    <location>
        <begin position="97"/>
        <end position="289"/>
    </location>
</feature>
<keyword evidence="5 8" id="KW-0812">Transmembrane</keyword>
<keyword evidence="6 8" id="KW-1133">Transmembrane helix</keyword>
<dbReference type="Proteomes" id="UP000298173">
    <property type="component" value="Unassembled WGS sequence"/>
</dbReference>
<evidence type="ECO:0000256" key="6">
    <source>
        <dbReference type="ARBA" id="ARBA00022989"/>
    </source>
</evidence>
<evidence type="ECO:0000313" key="11">
    <source>
        <dbReference type="Proteomes" id="UP000298173"/>
    </source>
</evidence>
<feature type="transmembrane region" description="Helical" evidence="8">
    <location>
        <begin position="270"/>
        <end position="293"/>
    </location>
</feature>
<evidence type="ECO:0000256" key="8">
    <source>
        <dbReference type="RuleBase" id="RU363032"/>
    </source>
</evidence>
<dbReference type="CDD" id="cd06261">
    <property type="entry name" value="TM_PBP2"/>
    <property type="match status" value="1"/>
</dbReference>
<feature type="transmembrane region" description="Helical" evidence="8">
    <location>
        <begin position="209"/>
        <end position="231"/>
    </location>
</feature>
<comment type="similarity">
    <text evidence="8">Belongs to the binding-protein-dependent transport system permease family.</text>
</comment>
<name>A0A4V3I7F8_9MICO</name>
<evidence type="ECO:0000256" key="1">
    <source>
        <dbReference type="ARBA" id="ARBA00004429"/>
    </source>
</evidence>
<feature type="transmembrane region" description="Helical" evidence="8">
    <location>
        <begin position="132"/>
        <end position="153"/>
    </location>
</feature>
<sequence>MSNSLRTRTAPPTEVVNIVKNRNKGKLPPGEKALIASPGTWFVWFGIAAFFILLFGIVLSVLVDSLGKPWFNTWLPENFTLGWYQESWERFNLTHIIGVTLLVAVSVIVISVVIGVPASYVLARSNFPGKKLVMLLFLLPILIPPITFGIPLATVMYNMGLGRTVLAVILVNLVPSVPFVIITMTPFIEQINPAIENAAKMCGANMYRVFTKVLAPLLIPGILAASILVLVRTVGMFDLTFLVSGPTSDTLVVAIYRAMTSAGGGESRQLISSMGVIYTALMLLILIIALRFINPTQLVAQVKDSRED</sequence>
<dbReference type="OrthoDB" id="9783270at2"/>
<dbReference type="PANTHER" id="PTHR43357:SF4">
    <property type="entry name" value="INNER MEMBRANE ABC TRANSPORTER PERMEASE PROTEIN YDCV"/>
    <property type="match status" value="1"/>
</dbReference>
<keyword evidence="3" id="KW-1003">Cell membrane</keyword>
<keyword evidence="4" id="KW-0997">Cell inner membrane</keyword>
<accession>A0A4V3I7F8</accession>